<organism evidence="2 3">
    <name type="scientific">Trematosphaeria pertusa</name>
    <dbReference type="NCBI Taxonomy" id="390896"/>
    <lineage>
        <taxon>Eukaryota</taxon>
        <taxon>Fungi</taxon>
        <taxon>Dikarya</taxon>
        <taxon>Ascomycota</taxon>
        <taxon>Pezizomycotina</taxon>
        <taxon>Dothideomycetes</taxon>
        <taxon>Pleosporomycetidae</taxon>
        <taxon>Pleosporales</taxon>
        <taxon>Massarineae</taxon>
        <taxon>Trematosphaeriaceae</taxon>
        <taxon>Trematosphaeria</taxon>
    </lineage>
</organism>
<evidence type="ECO:0000313" key="2">
    <source>
        <dbReference type="EMBL" id="KAF2252318.1"/>
    </source>
</evidence>
<protein>
    <submittedName>
        <fullName evidence="2">Uncharacterized protein</fullName>
    </submittedName>
</protein>
<dbReference type="GeneID" id="54581789"/>
<name>A0A6A6IQI7_9PLEO</name>
<reference evidence="2" key="1">
    <citation type="journal article" date="2020" name="Stud. Mycol.">
        <title>101 Dothideomycetes genomes: a test case for predicting lifestyles and emergence of pathogens.</title>
        <authorList>
            <person name="Haridas S."/>
            <person name="Albert R."/>
            <person name="Binder M."/>
            <person name="Bloem J."/>
            <person name="Labutti K."/>
            <person name="Salamov A."/>
            <person name="Andreopoulos B."/>
            <person name="Baker S."/>
            <person name="Barry K."/>
            <person name="Bills G."/>
            <person name="Bluhm B."/>
            <person name="Cannon C."/>
            <person name="Castanera R."/>
            <person name="Culley D."/>
            <person name="Daum C."/>
            <person name="Ezra D."/>
            <person name="Gonzalez J."/>
            <person name="Henrissat B."/>
            <person name="Kuo A."/>
            <person name="Liang C."/>
            <person name="Lipzen A."/>
            <person name="Lutzoni F."/>
            <person name="Magnuson J."/>
            <person name="Mondo S."/>
            <person name="Nolan M."/>
            <person name="Ohm R."/>
            <person name="Pangilinan J."/>
            <person name="Park H.-J."/>
            <person name="Ramirez L."/>
            <person name="Alfaro M."/>
            <person name="Sun H."/>
            <person name="Tritt A."/>
            <person name="Yoshinaga Y."/>
            <person name="Zwiers L.-H."/>
            <person name="Turgeon B."/>
            <person name="Goodwin S."/>
            <person name="Spatafora J."/>
            <person name="Crous P."/>
            <person name="Grigoriev I."/>
        </authorList>
    </citation>
    <scope>NUCLEOTIDE SEQUENCE</scope>
    <source>
        <strain evidence="2">CBS 122368</strain>
    </source>
</reference>
<dbReference type="Proteomes" id="UP000800094">
    <property type="component" value="Unassembled WGS sequence"/>
</dbReference>
<dbReference type="EMBL" id="ML987192">
    <property type="protein sequence ID" value="KAF2252318.1"/>
    <property type="molecule type" value="Genomic_DNA"/>
</dbReference>
<evidence type="ECO:0000256" key="1">
    <source>
        <dbReference type="SAM" id="Phobius"/>
    </source>
</evidence>
<proteinExistence type="predicted"/>
<sequence>MAGKDEPWTWHDIGVMFCFLGFMLVCSVVFGFFWQSVNGRCRRRGADRIEQLRASGLLRGEKEGADGVGEQIEPK</sequence>
<feature type="transmembrane region" description="Helical" evidence="1">
    <location>
        <begin position="13"/>
        <end position="34"/>
    </location>
</feature>
<evidence type="ECO:0000313" key="3">
    <source>
        <dbReference type="Proteomes" id="UP000800094"/>
    </source>
</evidence>
<keyword evidence="1" id="KW-0812">Transmembrane</keyword>
<keyword evidence="1" id="KW-1133">Transmembrane helix</keyword>
<keyword evidence="3" id="KW-1185">Reference proteome</keyword>
<dbReference type="OrthoDB" id="3436553at2759"/>
<gene>
    <name evidence="2" type="ORF">BU26DRAFT_516982</name>
</gene>
<keyword evidence="1" id="KW-0472">Membrane</keyword>
<dbReference type="AlphaFoldDB" id="A0A6A6IQI7"/>
<accession>A0A6A6IQI7</accession>
<dbReference type="RefSeq" id="XP_033687322.1">
    <property type="nucleotide sequence ID" value="XM_033828459.1"/>
</dbReference>